<dbReference type="PANTHER" id="PTHR48079:SF6">
    <property type="entry name" value="NAD(P)-BINDING DOMAIN-CONTAINING PROTEIN-RELATED"/>
    <property type="match status" value="1"/>
</dbReference>
<dbReference type="PANTHER" id="PTHR48079">
    <property type="entry name" value="PROTEIN YEEZ"/>
    <property type="match status" value="1"/>
</dbReference>
<dbReference type="Gene3D" id="3.40.50.720">
    <property type="entry name" value="NAD(P)-binding Rossmann-like Domain"/>
    <property type="match status" value="1"/>
</dbReference>
<keyword evidence="1" id="KW-0472">Membrane</keyword>
<dbReference type="SUPFAM" id="SSF51735">
    <property type="entry name" value="NAD(P)-binding Rossmann-fold domains"/>
    <property type="match status" value="1"/>
</dbReference>
<dbReference type="InterPro" id="IPR001509">
    <property type="entry name" value="Epimerase_deHydtase"/>
</dbReference>
<keyword evidence="1" id="KW-0812">Transmembrane</keyword>
<dbReference type="InterPro" id="IPR051783">
    <property type="entry name" value="NAD(P)-dependent_oxidoreduct"/>
</dbReference>
<evidence type="ECO:0000313" key="4">
    <source>
        <dbReference type="EMBL" id="KAJ7333308.1"/>
    </source>
</evidence>
<feature type="domain" description="NAD-dependent epimerase/dehydratase" evidence="2">
    <location>
        <begin position="149"/>
        <end position="230"/>
    </location>
</feature>
<dbReference type="Pfam" id="PF01370">
    <property type="entry name" value="Epimerase"/>
    <property type="match status" value="1"/>
</dbReference>
<feature type="transmembrane region" description="Helical" evidence="1">
    <location>
        <begin position="371"/>
        <end position="391"/>
    </location>
</feature>
<organism evidence="4 5">
    <name type="scientific">Mycena albidolilacea</name>
    <dbReference type="NCBI Taxonomy" id="1033008"/>
    <lineage>
        <taxon>Eukaryota</taxon>
        <taxon>Fungi</taxon>
        <taxon>Dikarya</taxon>
        <taxon>Basidiomycota</taxon>
        <taxon>Agaricomycotina</taxon>
        <taxon>Agaricomycetes</taxon>
        <taxon>Agaricomycetidae</taxon>
        <taxon>Agaricales</taxon>
        <taxon>Marasmiineae</taxon>
        <taxon>Mycenaceae</taxon>
        <taxon>Mycena</taxon>
    </lineage>
</organism>
<dbReference type="InterPro" id="IPR036291">
    <property type="entry name" value="NAD(P)-bd_dom_sf"/>
</dbReference>
<keyword evidence="1" id="KW-1133">Transmembrane helix</keyword>
<gene>
    <name evidence="4" type="ORF">DFH08DRAFT_814416</name>
</gene>
<dbReference type="EMBL" id="JARIHO010000034">
    <property type="protein sequence ID" value="KAJ7333308.1"/>
    <property type="molecule type" value="Genomic_DNA"/>
</dbReference>
<keyword evidence="5" id="KW-1185">Reference proteome</keyword>
<dbReference type="AlphaFoldDB" id="A0AAD6ZPF4"/>
<reference evidence="4" key="1">
    <citation type="submission" date="2023-03" db="EMBL/GenBank/DDBJ databases">
        <title>Massive genome expansion in bonnet fungi (Mycena s.s.) driven by repeated elements and novel gene families across ecological guilds.</title>
        <authorList>
            <consortium name="Lawrence Berkeley National Laboratory"/>
            <person name="Harder C.B."/>
            <person name="Miyauchi S."/>
            <person name="Viragh M."/>
            <person name="Kuo A."/>
            <person name="Thoen E."/>
            <person name="Andreopoulos B."/>
            <person name="Lu D."/>
            <person name="Skrede I."/>
            <person name="Drula E."/>
            <person name="Henrissat B."/>
            <person name="Morin E."/>
            <person name="Kohler A."/>
            <person name="Barry K."/>
            <person name="LaButti K."/>
            <person name="Morin E."/>
            <person name="Salamov A."/>
            <person name="Lipzen A."/>
            <person name="Mereny Z."/>
            <person name="Hegedus B."/>
            <person name="Baldrian P."/>
            <person name="Stursova M."/>
            <person name="Weitz H."/>
            <person name="Taylor A."/>
            <person name="Grigoriev I.V."/>
            <person name="Nagy L.G."/>
            <person name="Martin F."/>
            <person name="Kauserud H."/>
        </authorList>
    </citation>
    <scope>NUCLEOTIDE SEQUENCE</scope>
    <source>
        <strain evidence="4">CBHHK002</strain>
    </source>
</reference>
<evidence type="ECO:0000313" key="5">
    <source>
        <dbReference type="Proteomes" id="UP001218218"/>
    </source>
</evidence>
<dbReference type="Proteomes" id="UP001218218">
    <property type="component" value="Unassembled WGS sequence"/>
</dbReference>
<sequence length="404" mass="43962">MVPQILITGSTGYIGGSVLAAITKAHPEYSVTAILRKVSQHYVDAYPRVKPIVGDYDSADILAKAASESDIVIHAGDSDHKGAMEALLVGLGRRSAPSFLIHLSGTACISDIYYPDNFGVLNPRVWSDVDDIEELRSLPGDRLHRNVDNLVFKAAATHGAHIHTAIMCPPDIYGKGHGPGITQSFMVPFFYDLILARKSAVYVDKGENTRSLVHIDDVMGLYVNVVEEAVASLETGTVKDECWGKNGFYFNSSSEISGKDAAIAVGKVMASLGLLESAEPKEITVEEARSMLAGSGFSLYLFASNSRSRADRGRNVFGWKPTGPGFLEVMEADLLAHHNGKERDIEMVIAKMKYKDLGNSQVVFVSLAQLFPFRALLLCVLAVPVFGALLSPDRRTNRGRRDEF</sequence>
<name>A0AAD6ZPF4_9AGAR</name>
<feature type="domain" description="NAD(P)-binding" evidence="3">
    <location>
        <begin position="9"/>
        <end position="81"/>
    </location>
</feature>
<comment type="caution">
    <text evidence="4">The sequence shown here is derived from an EMBL/GenBank/DDBJ whole genome shotgun (WGS) entry which is preliminary data.</text>
</comment>
<evidence type="ECO:0000256" key="1">
    <source>
        <dbReference type="SAM" id="Phobius"/>
    </source>
</evidence>
<protein>
    <submittedName>
        <fullName evidence="4">Nucleoside-diphosphate-sugar epimerase</fullName>
    </submittedName>
</protein>
<dbReference type="InterPro" id="IPR016040">
    <property type="entry name" value="NAD(P)-bd_dom"/>
</dbReference>
<accession>A0AAD6ZPF4</accession>
<proteinExistence type="predicted"/>
<dbReference type="GO" id="GO:0004029">
    <property type="term" value="F:aldehyde dehydrogenase (NAD+) activity"/>
    <property type="evidence" value="ECO:0007669"/>
    <property type="project" value="TreeGrafter"/>
</dbReference>
<evidence type="ECO:0000259" key="2">
    <source>
        <dbReference type="Pfam" id="PF01370"/>
    </source>
</evidence>
<dbReference type="GO" id="GO:0005737">
    <property type="term" value="C:cytoplasm"/>
    <property type="evidence" value="ECO:0007669"/>
    <property type="project" value="TreeGrafter"/>
</dbReference>
<evidence type="ECO:0000259" key="3">
    <source>
        <dbReference type="Pfam" id="PF13460"/>
    </source>
</evidence>
<dbReference type="Pfam" id="PF13460">
    <property type="entry name" value="NAD_binding_10"/>
    <property type="match status" value="1"/>
</dbReference>